<evidence type="ECO:0000313" key="4">
    <source>
        <dbReference type="Proteomes" id="UP000078397"/>
    </source>
</evidence>
<evidence type="ECO:0000256" key="1">
    <source>
        <dbReference type="SAM" id="MobiDB-lite"/>
    </source>
</evidence>
<dbReference type="AlphaFoldDB" id="A0A179F4E8"/>
<gene>
    <name evidence="3" type="ORF">VFPPC_10711</name>
</gene>
<protein>
    <submittedName>
        <fullName evidence="3">Transcriptional family alpha beta fold family protein</fullName>
    </submittedName>
</protein>
<dbReference type="Pfam" id="PF12697">
    <property type="entry name" value="Abhydrolase_6"/>
    <property type="match status" value="1"/>
</dbReference>
<feature type="region of interest" description="Disordered" evidence="1">
    <location>
        <begin position="376"/>
        <end position="408"/>
    </location>
</feature>
<dbReference type="GeneID" id="28853023"/>
<name>A0A179F4E8_METCM</name>
<dbReference type="KEGG" id="pchm:VFPPC_10711"/>
<evidence type="ECO:0000313" key="3">
    <source>
        <dbReference type="EMBL" id="OAQ60286.1"/>
    </source>
</evidence>
<dbReference type="SUPFAM" id="SSF53474">
    <property type="entry name" value="alpha/beta-Hydrolases"/>
    <property type="match status" value="1"/>
</dbReference>
<feature type="domain" description="AB hydrolase-1" evidence="2">
    <location>
        <begin position="77"/>
        <end position="327"/>
    </location>
</feature>
<sequence length="408" mass="44760">MATDTTTQNIPLTNMADSPAYSRIKGAEEHILQLPDGRQLAYAHNGPSDSRTIVIFFSGVMSVGTAYDVPEPCRKLGVHWIAPTLAGNGNTSSRDTSIPYNVTLARDICALLSHFYPTGEYDQIYVAGGSYGTVHAQMLYGAPYDLFPPGRKIAGCVLLAGFSPFKYHRDHAKSLSWANWFSVGPPSQLVPFRLLQRAFSSAIGSKMKTEDGAKTFLRNTLFDMMDADEKKVCAEWLKRKEVTEDEFITRMARGCVTCCKNWDGFLEVSDVIHSDWGFEPSTLDEEHSKPMLVVSSDKDQIGGATNSWLVANYKRAWAKTIPGGHISSLYYMDDIFGDIITSIAATLSAAAIVSNNNPLPEQLLLYTHAIKELTPDETTGENSVTAGLATPAGYYPENLSHPASYSNQ</sequence>
<dbReference type="OrthoDB" id="294702at2759"/>
<dbReference type="Proteomes" id="UP000078397">
    <property type="component" value="Unassembled WGS sequence"/>
</dbReference>
<dbReference type="RefSeq" id="XP_018138196.1">
    <property type="nucleotide sequence ID" value="XM_018289029.1"/>
</dbReference>
<accession>A0A179F4E8</accession>
<reference evidence="3 4" key="1">
    <citation type="journal article" date="2016" name="PLoS Pathog.">
        <title>Biosynthesis of antibiotic leucinostatins in bio-control fungus Purpureocillium lilacinum and their inhibition on phytophthora revealed by genome mining.</title>
        <authorList>
            <person name="Wang G."/>
            <person name="Liu Z."/>
            <person name="Lin R."/>
            <person name="Li E."/>
            <person name="Mao Z."/>
            <person name="Ling J."/>
            <person name="Yang Y."/>
            <person name="Yin W.B."/>
            <person name="Xie B."/>
        </authorList>
    </citation>
    <scope>NUCLEOTIDE SEQUENCE [LARGE SCALE GENOMIC DNA]</scope>
    <source>
        <strain evidence="3">170</strain>
    </source>
</reference>
<feature type="compositionally biased region" description="Polar residues" evidence="1">
    <location>
        <begin position="376"/>
        <end position="385"/>
    </location>
</feature>
<keyword evidence="4" id="KW-1185">Reference proteome</keyword>
<dbReference type="EMBL" id="LSBJ02000009">
    <property type="protein sequence ID" value="OAQ60286.1"/>
    <property type="molecule type" value="Genomic_DNA"/>
</dbReference>
<dbReference type="InterPro" id="IPR000073">
    <property type="entry name" value="AB_hydrolase_1"/>
</dbReference>
<dbReference type="InterPro" id="IPR029058">
    <property type="entry name" value="AB_hydrolase_fold"/>
</dbReference>
<dbReference type="Gene3D" id="3.40.50.1820">
    <property type="entry name" value="alpha/beta hydrolase"/>
    <property type="match status" value="1"/>
</dbReference>
<comment type="caution">
    <text evidence="3">The sequence shown here is derived from an EMBL/GenBank/DDBJ whole genome shotgun (WGS) entry which is preliminary data.</text>
</comment>
<organism evidence="3 4">
    <name type="scientific">Pochonia chlamydosporia 170</name>
    <dbReference type="NCBI Taxonomy" id="1380566"/>
    <lineage>
        <taxon>Eukaryota</taxon>
        <taxon>Fungi</taxon>
        <taxon>Dikarya</taxon>
        <taxon>Ascomycota</taxon>
        <taxon>Pezizomycotina</taxon>
        <taxon>Sordariomycetes</taxon>
        <taxon>Hypocreomycetidae</taxon>
        <taxon>Hypocreales</taxon>
        <taxon>Clavicipitaceae</taxon>
        <taxon>Pochonia</taxon>
    </lineage>
</organism>
<evidence type="ECO:0000259" key="2">
    <source>
        <dbReference type="Pfam" id="PF12697"/>
    </source>
</evidence>
<proteinExistence type="predicted"/>